<dbReference type="PANTHER" id="PTHR30203:SF25">
    <property type="entry name" value="OUTER MEMBRANE PROTEIN-RELATED"/>
    <property type="match status" value="1"/>
</dbReference>
<name>A0AAQ1GEY0_9BURK</name>
<keyword evidence="2" id="KW-0564">Palmitate</keyword>
<gene>
    <name evidence="3" type="ORF">SAMN05216550_10655</name>
</gene>
<dbReference type="Pfam" id="PF02321">
    <property type="entry name" value="OEP"/>
    <property type="match status" value="2"/>
</dbReference>
<evidence type="ECO:0000256" key="2">
    <source>
        <dbReference type="RuleBase" id="RU362097"/>
    </source>
</evidence>
<dbReference type="Gene3D" id="2.20.200.10">
    <property type="entry name" value="Outer membrane efflux proteins (OEP)"/>
    <property type="match status" value="1"/>
</dbReference>
<evidence type="ECO:0000256" key="1">
    <source>
        <dbReference type="ARBA" id="ARBA00007613"/>
    </source>
</evidence>
<comment type="subcellular location">
    <subcellularLocation>
        <location evidence="2">Cell membrane</location>
        <topology evidence="2">Lipid-anchor</topology>
    </subcellularLocation>
</comment>
<dbReference type="Proteomes" id="UP000183529">
    <property type="component" value="Unassembled WGS sequence"/>
</dbReference>
<dbReference type="GO" id="GO:0015562">
    <property type="term" value="F:efflux transmembrane transporter activity"/>
    <property type="evidence" value="ECO:0007669"/>
    <property type="project" value="InterPro"/>
</dbReference>
<keyword evidence="2 3" id="KW-0449">Lipoprotein</keyword>
<dbReference type="EMBL" id="FNZM01000006">
    <property type="protein sequence ID" value="SEJ57782.1"/>
    <property type="molecule type" value="Genomic_DNA"/>
</dbReference>
<keyword evidence="2" id="KW-1134">Transmembrane beta strand</keyword>
<comment type="caution">
    <text evidence="3">The sequence shown here is derived from an EMBL/GenBank/DDBJ whole genome shotgun (WGS) entry which is preliminary data.</text>
</comment>
<dbReference type="InterPro" id="IPR003423">
    <property type="entry name" value="OMP_efflux"/>
</dbReference>
<comment type="similarity">
    <text evidence="1 2">Belongs to the outer membrane factor (OMF) (TC 1.B.17) family.</text>
</comment>
<dbReference type="PROSITE" id="PS51257">
    <property type="entry name" value="PROKAR_LIPOPROTEIN"/>
    <property type="match status" value="1"/>
</dbReference>
<dbReference type="NCBIfam" id="TIGR01845">
    <property type="entry name" value="outer_NodT"/>
    <property type="match status" value="1"/>
</dbReference>
<sequence>MSMAFDKLKPRTRPLALKTGVIGAIALLGALVGGCTVGPRFEPPKPDAPPPSVWHLTPGDGTSDVTTGAIDETWWTRFQDPELDSLVQRLVKQNLDLASASERVIEAQAARRVTASAGMPSVGASVSQAHDRISSTGTSTLVTHPPGAPLEYDDWGAGLSASWELDLFGRVRRAVEAADAGTVAAEEARRGVALDALAELAADYMTLRGAQQREAIARRNLDSATHALELVENQYENGIGNTLDVARAKATRDAIAARVPDLQTTEQQSINAIGLLLAQPPRALQDELAPVAALPLLPPQVPAGLPSALLRRRPDIREAEARLHQATAETGVAVASFYPDVSLTGSVGTEGLQFGNLFSLASRAFSIGPSIDIPIFEGGRLRGTLKLRRAQQREAAIAYQKTVLQAWRDVDNAMTAYGNTQRRRSELAQAVDQERTALTAATQRYQQGSSSYLQVDTAQDALLGGEDTLAQADMALREQLVALYKALGGGWSAAG</sequence>
<protein>
    <submittedName>
        <fullName evidence="3">Efflux transporter, outer membrane factor (OMF) lipoprotein, NodT family</fullName>
    </submittedName>
</protein>
<reference evidence="3 4" key="1">
    <citation type="submission" date="2016-10" db="EMBL/GenBank/DDBJ databases">
        <authorList>
            <person name="Varghese N."/>
            <person name="Submissions S."/>
        </authorList>
    </citation>
    <scope>NUCLEOTIDE SEQUENCE [LARGE SCALE GENOMIC DNA]</scope>
    <source>
        <strain evidence="3 4">LMG 22274</strain>
    </source>
</reference>
<proteinExistence type="inferred from homology"/>
<evidence type="ECO:0000313" key="4">
    <source>
        <dbReference type="Proteomes" id="UP000183529"/>
    </source>
</evidence>
<evidence type="ECO:0000313" key="3">
    <source>
        <dbReference type="EMBL" id="SEJ57782.1"/>
    </source>
</evidence>
<dbReference type="Gene3D" id="1.20.1600.10">
    <property type="entry name" value="Outer membrane efflux proteins (OEP)"/>
    <property type="match status" value="1"/>
</dbReference>
<dbReference type="InterPro" id="IPR010131">
    <property type="entry name" value="MdtP/NodT-like"/>
</dbReference>
<keyword evidence="2" id="KW-0812">Transmembrane</keyword>
<keyword evidence="2" id="KW-0472">Membrane</keyword>
<dbReference type="AlphaFoldDB" id="A0AAQ1GEY0"/>
<dbReference type="RefSeq" id="WP_080180266.1">
    <property type="nucleotide sequence ID" value="NZ_CADFGN010000006.1"/>
</dbReference>
<dbReference type="SUPFAM" id="SSF56954">
    <property type="entry name" value="Outer membrane efflux proteins (OEP)"/>
    <property type="match status" value="1"/>
</dbReference>
<dbReference type="GO" id="GO:0005886">
    <property type="term" value="C:plasma membrane"/>
    <property type="evidence" value="ECO:0007669"/>
    <property type="project" value="UniProtKB-SubCell"/>
</dbReference>
<dbReference type="PANTHER" id="PTHR30203">
    <property type="entry name" value="OUTER MEMBRANE CATION EFFLUX PROTEIN"/>
    <property type="match status" value="1"/>
</dbReference>
<organism evidence="3 4">
    <name type="scientific">Paraburkholderia tropica</name>
    <dbReference type="NCBI Taxonomy" id="92647"/>
    <lineage>
        <taxon>Bacteria</taxon>
        <taxon>Pseudomonadati</taxon>
        <taxon>Pseudomonadota</taxon>
        <taxon>Betaproteobacteria</taxon>
        <taxon>Burkholderiales</taxon>
        <taxon>Burkholderiaceae</taxon>
        <taxon>Paraburkholderia</taxon>
    </lineage>
</organism>
<accession>A0AAQ1GEY0</accession>